<dbReference type="InterPro" id="IPR011009">
    <property type="entry name" value="Kinase-like_dom_sf"/>
</dbReference>
<dbReference type="AlphaFoldDB" id="D8LU76"/>
<dbReference type="InterPro" id="IPR052402">
    <property type="entry name" value="ADCK_kinase"/>
</dbReference>
<dbReference type="eggNOG" id="KOG1236">
    <property type="taxonomic scope" value="Eukaryota"/>
</dbReference>
<feature type="transmembrane region" description="Helical" evidence="2">
    <location>
        <begin position="27"/>
        <end position="50"/>
    </location>
</feature>
<protein>
    <recommendedName>
        <fullName evidence="3">ABC1 atypical kinase-like domain-containing protein</fullName>
    </recommendedName>
</protein>
<dbReference type="PANTHER" id="PTHR45890">
    <property type="entry name" value="AARF DOMAIN CONTAINING KINASE 2 (PREDICTED)"/>
    <property type="match status" value="1"/>
</dbReference>
<proteinExistence type="predicted"/>
<keyword evidence="2" id="KW-0812">Transmembrane</keyword>
<sequence>MKLPGVFLGCEEARERALEEAPVHQELVLRGGFLLLVFLFPLLSAGLAYLSSWFREKVWYRALTYSIGKSGTAFIKWGQWSSTRPDMFPEGLCESLSVLHKGAPSHKLAHTKKLVERAYGGRPISEVFAWFESKPIASGSIAQIHKAILNGEVVAVKVRHPMVKERMFLDFLLMKKIASFADRNPSLKWMNLGPSMEQFSNTMSAQTDLVLEAKYLNEFNLNFNGEAWSDCAFPTVIHCVEDVLVETFEEGIVVAEYAKLFAKTSRDKNVGLWERGLTKLLGRPSRQRENSLEGEKPDPALGHFIVTRGEDMWLKMVLNDGLLHADLHPGNILVHAPKDGTSAPRLVLVDAGMVAKLYGHQQRHFVRLLECLGSGDGIAAGQAVLQFSTKQTCVGEHEQAAFLAEMDSVFKEKCRGYHTNVDVGNILRGVLTCVRRHSVRVDVEYATLILNILCLDGMSKVLLPTYNILDGAQSLLEAQKVGRRLVGGFGVKTILPLARALKCRQDRKFLRKLNRDAKKAARNAKRGRPDSSRPLHSNEGNGIDKLEDRAVGNPAAAIVSAVESTSTGVLDAERRPSSPPNNGGNGATSQGRGLEENGDGGRDGGVQAVTAPPPDTSASSSTSRRTSSIDRLREELELGDNVGSEIPRGTGGHSDTGSEPKLD</sequence>
<dbReference type="PANTHER" id="PTHR45890:SF1">
    <property type="entry name" value="AARF DOMAIN CONTAINING KINASE 2"/>
    <property type="match status" value="1"/>
</dbReference>
<feature type="compositionally biased region" description="Basic and acidic residues" evidence="1">
    <location>
        <begin position="593"/>
        <end position="602"/>
    </location>
</feature>
<dbReference type="Proteomes" id="UP000002630">
    <property type="component" value="Linkage Group LG19"/>
</dbReference>
<dbReference type="STRING" id="2880.D8LU76"/>
<reference evidence="4 5" key="1">
    <citation type="journal article" date="2010" name="Nature">
        <title>The Ectocarpus genome and the independent evolution of multicellularity in brown algae.</title>
        <authorList>
            <person name="Cock J.M."/>
            <person name="Sterck L."/>
            <person name="Rouze P."/>
            <person name="Scornet D."/>
            <person name="Allen A.E."/>
            <person name="Amoutzias G."/>
            <person name="Anthouard V."/>
            <person name="Artiguenave F."/>
            <person name="Aury J.M."/>
            <person name="Badger J.H."/>
            <person name="Beszteri B."/>
            <person name="Billiau K."/>
            <person name="Bonnet E."/>
            <person name="Bothwell J.H."/>
            <person name="Bowler C."/>
            <person name="Boyen C."/>
            <person name="Brownlee C."/>
            <person name="Carrano C.J."/>
            <person name="Charrier B."/>
            <person name="Cho G.Y."/>
            <person name="Coelho S.M."/>
            <person name="Collen J."/>
            <person name="Corre E."/>
            <person name="Da Silva C."/>
            <person name="Delage L."/>
            <person name="Delaroque N."/>
            <person name="Dittami S.M."/>
            <person name="Doulbeau S."/>
            <person name="Elias M."/>
            <person name="Farnham G."/>
            <person name="Gachon C.M."/>
            <person name="Gschloessl B."/>
            <person name="Heesch S."/>
            <person name="Jabbari K."/>
            <person name="Jubin C."/>
            <person name="Kawai H."/>
            <person name="Kimura K."/>
            <person name="Kloareg B."/>
            <person name="Kupper F.C."/>
            <person name="Lang D."/>
            <person name="Le Bail A."/>
            <person name="Leblanc C."/>
            <person name="Lerouge P."/>
            <person name="Lohr M."/>
            <person name="Lopez P.J."/>
            <person name="Martens C."/>
            <person name="Maumus F."/>
            <person name="Michel G."/>
            <person name="Miranda-Saavedra D."/>
            <person name="Morales J."/>
            <person name="Moreau H."/>
            <person name="Motomura T."/>
            <person name="Nagasato C."/>
            <person name="Napoli C.A."/>
            <person name="Nelson D.R."/>
            <person name="Nyvall-Collen P."/>
            <person name="Peters A.F."/>
            <person name="Pommier C."/>
            <person name="Potin P."/>
            <person name="Poulain J."/>
            <person name="Quesneville H."/>
            <person name="Read B."/>
            <person name="Rensing S.A."/>
            <person name="Ritter A."/>
            <person name="Rousvoal S."/>
            <person name="Samanta M."/>
            <person name="Samson G."/>
            <person name="Schroeder D.C."/>
            <person name="Segurens B."/>
            <person name="Strittmatter M."/>
            <person name="Tonon T."/>
            <person name="Tregear J.W."/>
            <person name="Valentin K."/>
            <person name="von Dassow P."/>
            <person name="Yamagishi T."/>
            <person name="Van de Peer Y."/>
            <person name="Wincker P."/>
        </authorList>
    </citation>
    <scope>NUCLEOTIDE SEQUENCE [LARGE SCALE GENOMIC DNA]</scope>
    <source>
        <strain evidence="5">Ec32 / CCAP1310/4</strain>
    </source>
</reference>
<evidence type="ECO:0000313" key="4">
    <source>
        <dbReference type="EMBL" id="CBN78118.1"/>
    </source>
</evidence>
<dbReference type="SUPFAM" id="SSF56112">
    <property type="entry name" value="Protein kinase-like (PK-like)"/>
    <property type="match status" value="1"/>
</dbReference>
<feature type="domain" description="ABC1 atypical kinase-like" evidence="3">
    <location>
        <begin position="99"/>
        <end position="372"/>
    </location>
</feature>
<accession>D8LU76</accession>
<organism evidence="4 5">
    <name type="scientific">Ectocarpus siliculosus</name>
    <name type="common">Brown alga</name>
    <name type="synonym">Conferva siliculosa</name>
    <dbReference type="NCBI Taxonomy" id="2880"/>
    <lineage>
        <taxon>Eukaryota</taxon>
        <taxon>Sar</taxon>
        <taxon>Stramenopiles</taxon>
        <taxon>Ochrophyta</taxon>
        <taxon>PX clade</taxon>
        <taxon>Phaeophyceae</taxon>
        <taxon>Ectocarpales</taxon>
        <taxon>Ectocarpaceae</taxon>
        <taxon>Ectocarpus</taxon>
    </lineage>
</organism>
<dbReference type="EMBL" id="FN649744">
    <property type="protein sequence ID" value="CBN78118.1"/>
    <property type="molecule type" value="Genomic_DNA"/>
</dbReference>
<name>D8LU76_ECTSI</name>
<keyword evidence="5" id="KW-1185">Reference proteome</keyword>
<dbReference type="EMBL" id="FN649191">
    <property type="protein sequence ID" value="CBN78118.1"/>
    <property type="molecule type" value="Genomic_DNA"/>
</dbReference>
<dbReference type="InParanoid" id="D8LU76"/>
<gene>
    <name evidence="4" type="ORF">Esi_0095_0090</name>
</gene>
<evidence type="ECO:0000313" key="5">
    <source>
        <dbReference type="Proteomes" id="UP000002630"/>
    </source>
</evidence>
<dbReference type="OrthoDB" id="1290869at2759"/>
<dbReference type="InterPro" id="IPR004147">
    <property type="entry name" value="ABC1_dom"/>
</dbReference>
<feature type="region of interest" description="Disordered" evidence="1">
    <location>
        <begin position="514"/>
        <end position="548"/>
    </location>
</feature>
<dbReference type="OMA" id="CWIKFGQ"/>
<dbReference type="Pfam" id="PF03109">
    <property type="entry name" value="ABC1"/>
    <property type="match status" value="1"/>
</dbReference>
<feature type="compositionally biased region" description="Low complexity" evidence="1">
    <location>
        <begin position="616"/>
        <end position="626"/>
    </location>
</feature>
<keyword evidence="2" id="KW-0472">Membrane</keyword>
<evidence type="ECO:0000256" key="2">
    <source>
        <dbReference type="SAM" id="Phobius"/>
    </source>
</evidence>
<evidence type="ECO:0000259" key="3">
    <source>
        <dbReference type="Pfam" id="PF03109"/>
    </source>
</evidence>
<evidence type="ECO:0000256" key="1">
    <source>
        <dbReference type="SAM" id="MobiDB-lite"/>
    </source>
</evidence>
<feature type="region of interest" description="Disordered" evidence="1">
    <location>
        <begin position="563"/>
        <end position="663"/>
    </location>
</feature>
<keyword evidence="2" id="KW-1133">Transmembrane helix</keyword>
<feature type="compositionally biased region" description="Basic and acidic residues" evidence="1">
    <location>
        <begin position="627"/>
        <end position="636"/>
    </location>
</feature>